<dbReference type="EMBL" id="UINC01230687">
    <property type="protein sequence ID" value="SVE62919.1"/>
    <property type="molecule type" value="Genomic_DNA"/>
</dbReference>
<dbReference type="PROSITE" id="PS51193">
    <property type="entry name" value="HELICASE_ATP_BIND_2"/>
    <property type="match status" value="1"/>
</dbReference>
<dbReference type="InterPro" id="IPR011545">
    <property type="entry name" value="DEAD/DEAH_box_helicase_dom"/>
</dbReference>
<dbReference type="Pfam" id="PF00270">
    <property type="entry name" value="DEAD"/>
    <property type="match status" value="1"/>
</dbReference>
<reference evidence="5" key="1">
    <citation type="submission" date="2018-05" db="EMBL/GenBank/DDBJ databases">
        <authorList>
            <person name="Lanie J.A."/>
            <person name="Ng W.-L."/>
            <person name="Kazmierczak K.M."/>
            <person name="Andrzejewski T.M."/>
            <person name="Davidsen T.M."/>
            <person name="Wayne K.J."/>
            <person name="Tettelin H."/>
            <person name="Glass J.I."/>
            <person name="Rusch D."/>
            <person name="Podicherti R."/>
            <person name="Tsui H.-C.T."/>
            <person name="Winkler M.E."/>
        </authorList>
    </citation>
    <scope>NUCLEOTIDE SEQUENCE</scope>
</reference>
<protein>
    <recommendedName>
        <fullName evidence="4">Helicase ATP-binding domain-containing protein</fullName>
    </recommendedName>
</protein>
<dbReference type="GO" id="GO:0016787">
    <property type="term" value="F:hydrolase activity"/>
    <property type="evidence" value="ECO:0007669"/>
    <property type="project" value="UniProtKB-KW"/>
</dbReference>
<evidence type="ECO:0000256" key="3">
    <source>
        <dbReference type="ARBA" id="ARBA00022840"/>
    </source>
</evidence>
<keyword evidence="1" id="KW-0547">Nucleotide-binding</keyword>
<sequence length="117" mass="12482">MAGQVEGIFGPGGLLSHAKNFEHRLPQQGMAVAVIGALEAGQNLVAEAGTGVGKSLAYLIPAILYGQAHAKKAIIATHTINLQEQLAEKDLPMLQRILPVDFSFTMLKGRANYLCTR</sequence>
<gene>
    <name evidence="5" type="ORF">METZ01_LOCUS515773</name>
</gene>
<accession>A0A383F1U8</accession>
<feature type="non-terminal residue" evidence="5">
    <location>
        <position position="117"/>
    </location>
</feature>
<organism evidence="5">
    <name type="scientific">marine metagenome</name>
    <dbReference type="NCBI Taxonomy" id="408172"/>
    <lineage>
        <taxon>unclassified sequences</taxon>
        <taxon>metagenomes</taxon>
        <taxon>ecological metagenomes</taxon>
    </lineage>
</organism>
<dbReference type="InterPro" id="IPR014013">
    <property type="entry name" value="Helic_SF1/SF2_ATP-bd_DinG/Rad3"/>
</dbReference>
<dbReference type="GO" id="GO:0003676">
    <property type="term" value="F:nucleic acid binding"/>
    <property type="evidence" value="ECO:0007669"/>
    <property type="project" value="InterPro"/>
</dbReference>
<dbReference type="Gene3D" id="3.40.50.300">
    <property type="entry name" value="P-loop containing nucleotide triphosphate hydrolases"/>
    <property type="match status" value="1"/>
</dbReference>
<evidence type="ECO:0000256" key="1">
    <source>
        <dbReference type="ARBA" id="ARBA00022741"/>
    </source>
</evidence>
<feature type="domain" description="Helicase ATP-binding" evidence="4">
    <location>
        <begin position="13"/>
        <end position="117"/>
    </location>
</feature>
<dbReference type="InterPro" id="IPR027417">
    <property type="entry name" value="P-loop_NTPase"/>
</dbReference>
<keyword evidence="2" id="KW-0378">Hydrolase</keyword>
<evidence type="ECO:0000256" key="2">
    <source>
        <dbReference type="ARBA" id="ARBA00022801"/>
    </source>
</evidence>
<dbReference type="AlphaFoldDB" id="A0A383F1U8"/>
<proteinExistence type="predicted"/>
<evidence type="ECO:0000313" key="5">
    <source>
        <dbReference type="EMBL" id="SVE62919.1"/>
    </source>
</evidence>
<dbReference type="GO" id="GO:0005524">
    <property type="term" value="F:ATP binding"/>
    <property type="evidence" value="ECO:0007669"/>
    <property type="project" value="UniProtKB-KW"/>
</dbReference>
<keyword evidence="3" id="KW-0067">ATP-binding</keyword>
<evidence type="ECO:0000259" key="4">
    <source>
        <dbReference type="PROSITE" id="PS51193"/>
    </source>
</evidence>
<name>A0A383F1U8_9ZZZZ</name>
<dbReference type="SUPFAM" id="SSF52540">
    <property type="entry name" value="P-loop containing nucleoside triphosphate hydrolases"/>
    <property type="match status" value="1"/>
</dbReference>